<dbReference type="InterPro" id="IPR013786">
    <property type="entry name" value="AcylCoA_DH/ox_N"/>
</dbReference>
<dbReference type="PROSITE" id="PS00072">
    <property type="entry name" value="ACYL_COA_DH_1"/>
    <property type="match status" value="1"/>
</dbReference>
<feature type="domain" description="Acyl-CoA oxidase/dehydrogenase middle" evidence="9">
    <location>
        <begin position="153"/>
        <end position="256"/>
    </location>
</feature>
<dbReference type="RefSeq" id="WP_005058564.1">
    <property type="nucleotide sequence ID" value="NZ_AP022621.1"/>
</dbReference>
<gene>
    <name evidence="11" type="ORF">ERS075579_04475</name>
</gene>
<dbReference type="SUPFAM" id="SSF56645">
    <property type="entry name" value="Acyl-CoA dehydrogenase NM domain-like"/>
    <property type="match status" value="1"/>
</dbReference>
<dbReference type="SUPFAM" id="SSF47203">
    <property type="entry name" value="Acyl-CoA dehydrogenase C-terminal domain-like"/>
    <property type="match status" value="1"/>
</dbReference>
<evidence type="ECO:0000256" key="6">
    <source>
        <dbReference type="RuleBase" id="RU362125"/>
    </source>
</evidence>
<name>A0A0U0YK21_9MYCO</name>
<keyword evidence="3 6" id="KW-0285">Flavoprotein</keyword>
<protein>
    <submittedName>
        <fullName evidence="11">Probable acyl-CoA dehydrogenase FadE</fullName>
        <ecNumber evidence="11">1.3.8.1</ecNumber>
    </submittedName>
</protein>
<organism evidence="11 12">
    <name type="scientific">Mycobacteroides abscessus</name>
    <dbReference type="NCBI Taxonomy" id="36809"/>
    <lineage>
        <taxon>Bacteria</taxon>
        <taxon>Bacillati</taxon>
        <taxon>Actinomycetota</taxon>
        <taxon>Actinomycetes</taxon>
        <taxon>Mycobacteriales</taxon>
        <taxon>Mycobacteriaceae</taxon>
        <taxon>Mycobacteroides</taxon>
    </lineage>
</organism>
<dbReference type="FunFam" id="1.20.140.10:FF:000001">
    <property type="entry name" value="Acyl-CoA dehydrogenase"/>
    <property type="match status" value="1"/>
</dbReference>
<dbReference type="InterPro" id="IPR036250">
    <property type="entry name" value="AcylCo_DH-like_C"/>
</dbReference>
<proteinExistence type="inferred from homology"/>
<dbReference type="Proteomes" id="UP000045782">
    <property type="component" value="Unassembled WGS sequence"/>
</dbReference>
<dbReference type="InterPro" id="IPR009100">
    <property type="entry name" value="AcylCoA_DH/oxidase_NM_dom_sf"/>
</dbReference>
<dbReference type="InterPro" id="IPR009075">
    <property type="entry name" value="AcylCo_DH/oxidase_C"/>
</dbReference>
<feature type="region of interest" description="Disordered" evidence="7">
    <location>
        <begin position="69"/>
        <end position="88"/>
    </location>
</feature>
<evidence type="ECO:0000256" key="2">
    <source>
        <dbReference type="ARBA" id="ARBA00009347"/>
    </source>
</evidence>
<evidence type="ECO:0000259" key="8">
    <source>
        <dbReference type="Pfam" id="PF00441"/>
    </source>
</evidence>
<dbReference type="Gene3D" id="1.10.540.10">
    <property type="entry name" value="Acyl-CoA dehydrogenase/oxidase, N-terminal domain"/>
    <property type="match status" value="1"/>
</dbReference>
<keyword evidence="5 6" id="KW-0560">Oxidoreductase</keyword>
<comment type="cofactor">
    <cofactor evidence="1 6">
        <name>FAD</name>
        <dbReference type="ChEBI" id="CHEBI:57692"/>
    </cofactor>
</comment>
<dbReference type="InterPro" id="IPR006089">
    <property type="entry name" value="Acyl-CoA_DH_CS"/>
</dbReference>
<dbReference type="EC" id="1.3.8.1" evidence="11"/>
<dbReference type="InterPro" id="IPR046373">
    <property type="entry name" value="Acyl-CoA_Oxase/DH_mid-dom_sf"/>
</dbReference>
<dbReference type="GO" id="GO:0050660">
    <property type="term" value="F:flavin adenine dinucleotide binding"/>
    <property type="evidence" value="ECO:0007669"/>
    <property type="project" value="InterPro"/>
</dbReference>
<dbReference type="PANTHER" id="PTHR43884">
    <property type="entry name" value="ACYL-COA DEHYDROGENASE"/>
    <property type="match status" value="1"/>
</dbReference>
<dbReference type="Gene3D" id="2.40.110.10">
    <property type="entry name" value="Butyryl-CoA Dehydrogenase, subunit A, domain 2"/>
    <property type="match status" value="1"/>
</dbReference>
<dbReference type="InterPro" id="IPR037069">
    <property type="entry name" value="AcylCoA_DH/ox_N_sf"/>
</dbReference>
<dbReference type="GO" id="GO:0016937">
    <property type="term" value="F:short-chain fatty acyl-CoA dehydrogenase activity"/>
    <property type="evidence" value="ECO:0007669"/>
    <property type="project" value="UniProtKB-EC"/>
</dbReference>
<dbReference type="Gene3D" id="1.20.140.10">
    <property type="entry name" value="Butyryl-CoA Dehydrogenase, subunit A, domain 3"/>
    <property type="match status" value="1"/>
</dbReference>
<comment type="similarity">
    <text evidence="2 6">Belongs to the acyl-CoA dehydrogenase family.</text>
</comment>
<evidence type="ECO:0000256" key="3">
    <source>
        <dbReference type="ARBA" id="ARBA00022630"/>
    </source>
</evidence>
<dbReference type="AlphaFoldDB" id="A0A0U0YK21"/>
<evidence type="ECO:0000259" key="9">
    <source>
        <dbReference type="Pfam" id="PF02770"/>
    </source>
</evidence>
<dbReference type="Pfam" id="PF02770">
    <property type="entry name" value="Acyl-CoA_dh_M"/>
    <property type="match status" value="1"/>
</dbReference>
<evidence type="ECO:0000256" key="4">
    <source>
        <dbReference type="ARBA" id="ARBA00022827"/>
    </source>
</evidence>
<reference evidence="11 12" key="1">
    <citation type="submission" date="2015-03" db="EMBL/GenBank/DDBJ databases">
        <authorList>
            <person name="Murphy D."/>
        </authorList>
    </citation>
    <scope>NUCLEOTIDE SEQUENCE [LARGE SCALE GENOMIC DNA]</scope>
    <source>
        <strain evidence="11 12">PAP088</strain>
    </source>
</reference>
<dbReference type="Pfam" id="PF02771">
    <property type="entry name" value="Acyl-CoA_dh_N"/>
    <property type="match status" value="1"/>
</dbReference>
<evidence type="ECO:0000259" key="10">
    <source>
        <dbReference type="Pfam" id="PF02771"/>
    </source>
</evidence>
<feature type="domain" description="Acyl-CoA dehydrogenase/oxidase C-terminal" evidence="8">
    <location>
        <begin position="273"/>
        <end position="423"/>
    </location>
</feature>
<accession>A0A0U0YK21</accession>
<evidence type="ECO:0000256" key="7">
    <source>
        <dbReference type="SAM" id="MobiDB-lite"/>
    </source>
</evidence>
<dbReference type="EMBL" id="CSWP01000011">
    <property type="protein sequence ID" value="CPV68903.1"/>
    <property type="molecule type" value="Genomic_DNA"/>
</dbReference>
<evidence type="ECO:0000313" key="12">
    <source>
        <dbReference type="Proteomes" id="UP000045782"/>
    </source>
</evidence>
<dbReference type="InterPro" id="IPR006091">
    <property type="entry name" value="Acyl-CoA_Oxase/DH_mid-dom"/>
</dbReference>
<evidence type="ECO:0000256" key="5">
    <source>
        <dbReference type="ARBA" id="ARBA00023002"/>
    </source>
</evidence>
<feature type="domain" description="Acyl-CoA dehydrogenase/oxidase N-terminal" evidence="10">
    <location>
        <begin position="91"/>
        <end position="148"/>
    </location>
</feature>
<sequence length="428" mass="46598">MLDWSPIDLAVRDAVRQFIDKEVRPHVDALESGEMEPYPIIRKMFATFGIDALAKEGLQKQIEKKKAREAALAAGERPAESKKSDGGGAMGLAGGSAGMGFVLTSEISRVCMGLVTGMGVSMGLTVPTIAARGTAAQMERWLPELVTYEKVGAWAITEPDSGSDAFGGMKTYVTRDGEDYILNGQKTFITNGPDADVIVVYAKLNEGAGKDSVDPRDRKVLTFVLDKGMEGFTQSKPFRKMGIHSSRTGQLFFENVRLGKDRLLGETETNDQGDGRDSARANFSMERIGVAALALGVIEECLRLSLDYAKSRTLWGKEIAQFQLIQLKLAKMEVARLNVRNMLFHAIESLSENKTPSLAEASAIKLYCSEAATDVAMDAVQLFGGNGYMTEYRVEQLARDAKSLMIYAGSNEVQITHIAKGLLADKAR</sequence>
<keyword evidence="4 6" id="KW-0274">FAD</keyword>
<evidence type="ECO:0000256" key="1">
    <source>
        <dbReference type="ARBA" id="ARBA00001974"/>
    </source>
</evidence>
<dbReference type="Pfam" id="PF00441">
    <property type="entry name" value="Acyl-CoA_dh_1"/>
    <property type="match status" value="1"/>
</dbReference>
<dbReference type="PANTHER" id="PTHR43884:SF12">
    <property type="entry name" value="ISOVALERYL-COA DEHYDROGENASE, MITOCHONDRIAL-RELATED"/>
    <property type="match status" value="1"/>
</dbReference>
<evidence type="ECO:0000313" key="11">
    <source>
        <dbReference type="EMBL" id="CPV68903.1"/>
    </source>
</evidence>